<dbReference type="AlphaFoldDB" id="A0A822YCK8"/>
<keyword evidence="1" id="KW-1133">Transmembrane helix</keyword>
<evidence type="ECO:0000313" key="2">
    <source>
        <dbReference type="EMBL" id="DAD29019.1"/>
    </source>
</evidence>
<keyword evidence="3" id="KW-1185">Reference proteome</keyword>
<dbReference type="Proteomes" id="UP000607653">
    <property type="component" value="Unassembled WGS sequence"/>
</dbReference>
<feature type="transmembrane region" description="Helical" evidence="1">
    <location>
        <begin position="61"/>
        <end position="84"/>
    </location>
</feature>
<proteinExistence type="predicted"/>
<sequence>MVQRRSRRSTEEEGSRGRSCIAGLQPYEVCNPFDQSLSSGLAVSIPLPDVHYLMVQNSSNLPIYVAVVNLNVGGIHVDFVIYRIRWHTAFIPSAIVSTNMLTLCTLFLSTSLVCQKVCQMNSKEDFSLSLLYSTPIWVSNQVPPVVPESVVKGLIFYGSIQSLQG</sequence>
<keyword evidence="1" id="KW-0472">Membrane</keyword>
<evidence type="ECO:0000256" key="1">
    <source>
        <dbReference type="SAM" id="Phobius"/>
    </source>
</evidence>
<evidence type="ECO:0000313" key="3">
    <source>
        <dbReference type="Proteomes" id="UP000607653"/>
    </source>
</evidence>
<name>A0A822YCK8_NELNU</name>
<dbReference type="EMBL" id="DUZY01000002">
    <property type="protein sequence ID" value="DAD29019.1"/>
    <property type="molecule type" value="Genomic_DNA"/>
</dbReference>
<keyword evidence="1" id="KW-0812">Transmembrane</keyword>
<feature type="transmembrane region" description="Helical" evidence="1">
    <location>
        <begin position="90"/>
        <end position="114"/>
    </location>
</feature>
<gene>
    <name evidence="2" type="ORF">HUJ06_030487</name>
</gene>
<protein>
    <submittedName>
        <fullName evidence="2">Uncharacterized protein</fullName>
    </submittedName>
</protein>
<organism evidence="2 3">
    <name type="scientific">Nelumbo nucifera</name>
    <name type="common">Sacred lotus</name>
    <dbReference type="NCBI Taxonomy" id="4432"/>
    <lineage>
        <taxon>Eukaryota</taxon>
        <taxon>Viridiplantae</taxon>
        <taxon>Streptophyta</taxon>
        <taxon>Embryophyta</taxon>
        <taxon>Tracheophyta</taxon>
        <taxon>Spermatophyta</taxon>
        <taxon>Magnoliopsida</taxon>
        <taxon>Proteales</taxon>
        <taxon>Nelumbonaceae</taxon>
        <taxon>Nelumbo</taxon>
    </lineage>
</organism>
<comment type="caution">
    <text evidence="2">The sequence shown here is derived from an EMBL/GenBank/DDBJ whole genome shotgun (WGS) entry which is preliminary data.</text>
</comment>
<accession>A0A822YCK8</accession>
<reference evidence="2 3" key="1">
    <citation type="journal article" date="2020" name="Mol. Biol. Evol.">
        <title>Distinct Expression and Methylation Patterns for Genes with Different Fates following a Single Whole-Genome Duplication in Flowering Plants.</title>
        <authorList>
            <person name="Shi T."/>
            <person name="Rahmani R.S."/>
            <person name="Gugger P.F."/>
            <person name="Wang M."/>
            <person name="Li H."/>
            <person name="Zhang Y."/>
            <person name="Li Z."/>
            <person name="Wang Q."/>
            <person name="Van de Peer Y."/>
            <person name="Marchal K."/>
            <person name="Chen J."/>
        </authorList>
    </citation>
    <scope>NUCLEOTIDE SEQUENCE [LARGE SCALE GENOMIC DNA]</scope>
    <source>
        <tissue evidence="2">Leaf</tissue>
    </source>
</reference>